<organism evidence="1">
    <name type="scientific">Microvirga ossetica</name>
    <dbReference type="NCBI Taxonomy" id="1882682"/>
    <lineage>
        <taxon>Bacteria</taxon>
        <taxon>Pseudomonadati</taxon>
        <taxon>Pseudomonadota</taxon>
        <taxon>Alphaproteobacteria</taxon>
        <taxon>Hyphomicrobiales</taxon>
        <taxon>Methylobacteriaceae</taxon>
        <taxon>Microvirga</taxon>
    </lineage>
</organism>
<sequence length="131" mass="14641">MVVLQSAAALRDVAKQFENCLEGKITQCALGRVLYVEYLPTPCIIQLVSLSDGWVFESVHGVKNTSVDPATTRIVLEKLHACGVQIPARHWQAVRFNRVARLARILDPFRDNADLIDDEFSDPDQRISHAA</sequence>
<gene>
    <name evidence="1" type="ORF">BB934_44395</name>
</gene>
<dbReference type="RefSeq" id="WP_099516010.1">
    <property type="nucleotide sequence ID" value="NZ_CP016620.1"/>
</dbReference>
<keyword evidence="1" id="KW-0614">Plasmid</keyword>
<reference evidence="1" key="1">
    <citation type="submission" date="2016-07" db="EMBL/GenBank/DDBJ databases">
        <title>Microvirga ossetica sp. nov. a new species of rhizobia isolated from root nodules of the legume species Vicia alpestris Steven originated from North Ossetia region in the Caucasus.</title>
        <authorList>
            <person name="Safronova V.I."/>
            <person name="Kuznetsova I.G."/>
            <person name="Sazanova A.L."/>
            <person name="Belimov A."/>
            <person name="Andronov E."/>
            <person name="Osledkin Y.S."/>
            <person name="Onishchuk O.P."/>
            <person name="Kurchak O.N."/>
            <person name="Shaposhnikov A.I."/>
            <person name="Willems A."/>
            <person name="Tikhonovich I.A."/>
        </authorList>
    </citation>
    <scope>NUCLEOTIDE SEQUENCE [LARGE SCALE GENOMIC DNA]</scope>
    <source>
        <strain evidence="1">V5/3M</strain>
        <plasmid evidence="1">unnamed4</plasmid>
    </source>
</reference>
<dbReference type="AlphaFoldDB" id="A0A1B2EZ40"/>
<proteinExistence type="predicted"/>
<geneLocation type="plasmid" evidence="1">
    <name>unnamed4</name>
</geneLocation>
<dbReference type="EMBL" id="CP016620">
    <property type="protein sequence ID" value="ANY85226.1"/>
    <property type="molecule type" value="Genomic_DNA"/>
</dbReference>
<dbReference type="KEGG" id="moc:BB934_44395"/>
<dbReference type="OrthoDB" id="7977794at2"/>
<evidence type="ECO:0000313" key="1">
    <source>
        <dbReference type="EMBL" id="ANY85226.1"/>
    </source>
</evidence>
<name>A0A1B2EZ40_9HYPH</name>
<accession>A0A1B2EZ40</accession>
<protein>
    <submittedName>
        <fullName evidence="1">Uncharacterized protein</fullName>
    </submittedName>
</protein>